<keyword evidence="2" id="KW-0833">Ubl conjugation pathway</keyword>
<feature type="non-terminal residue" evidence="4">
    <location>
        <position position="1"/>
    </location>
</feature>
<dbReference type="InterPro" id="IPR045322">
    <property type="entry name" value="HECTD1/TRIP12-like"/>
</dbReference>
<feature type="compositionally biased region" description="Low complexity" evidence="3">
    <location>
        <begin position="544"/>
        <end position="558"/>
    </location>
</feature>
<accession>A0A8E0RZ16</accession>
<dbReference type="Proteomes" id="UP000728185">
    <property type="component" value="Unassembled WGS sequence"/>
</dbReference>
<dbReference type="AlphaFoldDB" id="A0A8E0RZ16"/>
<name>A0A8E0RZ16_9TREM</name>
<protein>
    <recommendedName>
        <fullName evidence="2">E3 ubiquitin-protein ligase</fullName>
        <ecNumber evidence="2">2.3.2.26</ecNumber>
    </recommendedName>
</protein>
<dbReference type="PANTHER" id="PTHR45670:SF1">
    <property type="entry name" value="E3 UBIQUITIN-PROTEIN LIGASE HECTD1"/>
    <property type="match status" value="1"/>
</dbReference>
<feature type="compositionally biased region" description="Basic residues" evidence="3">
    <location>
        <begin position="204"/>
        <end position="215"/>
    </location>
</feature>
<dbReference type="UniPathway" id="UPA00143"/>
<dbReference type="EC" id="2.3.2.26" evidence="2"/>
<dbReference type="GO" id="GO:0061630">
    <property type="term" value="F:ubiquitin protein ligase activity"/>
    <property type="evidence" value="ECO:0007669"/>
    <property type="project" value="UniProtKB-UniRule"/>
</dbReference>
<feature type="region of interest" description="Disordered" evidence="3">
    <location>
        <begin position="540"/>
        <end position="578"/>
    </location>
</feature>
<dbReference type="GO" id="GO:0000209">
    <property type="term" value="P:protein polyubiquitination"/>
    <property type="evidence" value="ECO:0007669"/>
    <property type="project" value="TreeGrafter"/>
</dbReference>
<organism evidence="4 5">
    <name type="scientific">Fasciolopsis buskii</name>
    <dbReference type="NCBI Taxonomy" id="27845"/>
    <lineage>
        <taxon>Eukaryota</taxon>
        <taxon>Metazoa</taxon>
        <taxon>Spiralia</taxon>
        <taxon>Lophotrochozoa</taxon>
        <taxon>Platyhelminthes</taxon>
        <taxon>Trematoda</taxon>
        <taxon>Digenea</taxon>
        <taxon>Plagiorchiida</taxon>
        <taxon>Echinostomata</taxon>
        <taxon>Echinostomatoidea</taxon>
        <taxon>Fasciolidae</taxon>
        <taxon>Fasciolopsis</taxon>
    </lineage>
</organism>
<dbReference type="GO" id="GO:0043161">
    <property type="term" value="P:proteasome-mediated ubiquitin-dependent protein catabolic process"/>
    <property type="evidence" value="ECO:0007669"/>
    <property type="project" value="TreeGrafter"/>
</dbReference>
<proteinExistence type="inferred from homology"/>
<feature type="region of interest" description="Disordered" evidence="3">
    <location>
        <begin position="129"/>
        <end position="151"/>
    </location>
</feature>
<evidence type="ECO:0000256" key="1">
    <source>
        <dbReference type="ARBA" id="ARBA00022679"/>
    </source>
</evidence>
<feature type="region of interest" description="Disordered" evidence="3">
    <location>
        <begin position="202"/>
        <end position="241"/>
    </location>
</feature>
<evidence type="ECO:0000256" key="2">
    <source>
        <dbReference type="RuleBase" id="RU369009"/>
    </source>
</evidence>
<comment type="catalytic activity">
    <reaction evidence="2">
        <text>S-ubiquitinyl-[E2 ubiquitin-conjugating enzyme]-L-cysteine + [acceptor protein]-L-lysine = [E2 ubiquitin-conjugating enzyme]-L-cysteine + N(6)-ubiquitinyl-[acceptor protein]-L-lysine.</text>
        <dbReference type="EC" id="2.3.2.26"/>
    </reaction>
</comment>
<feature type="compositionally biased region" description="Polar residues" evidence="3">
    <location>
        <begin position="564"/>
        <end position="574"/>
    </location>
</feature>
<sequence>TVSGPFDINPEDAEALEFADTVEAIIESNISSSDSPFPRGLPPTIPDRFVRLTSTSTAQEDLNTAAAAFDLDDRSQQQTTLGRWFIENREHQDGSEEDIVSDPEYVSDFHLSSRSLHGQKTKPVIETVQKSTTSKPAGDNPITDVNDKLGGNKTTVTQSSRYVPKVLLQISSPASACPSSKLTKPPSNEDPCKITIFPTSKANRQVRRRLRRPRPRGSVMCSPGLSTHADGTDLSNRPVSSRQPLSWHEAVDYLRLPPGLIPVFDPNPGCTNAPATTPFVLCNPPSVARSSSDMLGAAEPTVRTFCNIMRKILIPLFMLLLQRTNHGLPCFCQLLMVIRVLRGYPCRILIPHYSGIFTFLSCYGSGVTRPVNRSMQMHYYELYEKIKESPQKTDDAEGETSGELESAAPGNLPRKDLALKLGYRLWRPSDDSQPHTTTRPISGGLLSSADLRLTPAMQYPIEYTKSGIKVTMMNEAPGRLTDASQSAIKSPHTELSTQPTTPEQLLHLLTLLYQLSGLADYSSSIGLTGDSAVPETVLSSMDDSTATVPVTSTPSRVVGKPRSPQLTRKGSANSLLPGAAPVPVQSDDFVSGRLTQKLLRQIRDPLALSSGALPDWCLGLSRHLAPLFSFESRLELLKAQAFGPARLVM</sequence>
<comment type="pathway">
    <text evidence="2">Protein modification; protein ubiquitination.</text>
</comment>
<dbReference type="PANTHER" id="PTHR45670">
    <property type="entry name" value="E3 UBIQUITIN-PROTEIN LIGASE TRIP12"/>
    <property type="match status" value="1"/>
</dbReference>
<keyword evidence="5" id="KW-1185">Reference proteome</keyword>
<evidence type="ECO:0000313" key="4">
    <source>
        <dbReference type="EMBL" id="KAA0197382.1"/>
    </source>
</evidence>
<reference evidence="4" key="1">
    <citation type="submission" date="2019-05" db="EMBL/GenBank/DDBJ databases">
        <title>Annotation for the trematode Fasciolopsis buski.</title>
        <authorList>
            <person name="Choi Y.-J."/>
        </authorList>
    </citation>
    <scope>NUCLEOTIDE SEQUENCE</scope>
    <source>
        <strain evidence="4">HT</strain>
        <tissue evidence="4">Whole worm</tissue>
    </source>
</reference>
<gene>
    <name evidence="4" type="ORF">FBUS_01312</name>
</gene>
<comment type="caution">
    <text evidence="4">The sequence shown here is derived from an EMBL/GenBank/DDBJ whole genome shotgun (WGS) entry which is preliminary data.</text>
</comment>
<evidence type="ECO:0000256" key="3">
    <source>
        <dbReference type="SAM" id="MobiDB-lite"/>
    </source>
</evidence>
<comment type="similarity">
    <text evidence="2">Belongs to the UPL family. K-HECT subfamily.</text>
</comment>
<comment type="function">
    <text evidence="2">E3 ubiquitin-protein ligase which accepts ubiquitin from an E2 ubiquitin-conjugating enzyme in the form of a thioester and then directly transfers the ubiquitin to targeted substrates.</text>
</comment>
<feature type="region of interest" description="Disordered" evidence="3">
    <location>
        <begin position="390"/>
        <end position="411"/>
    </location>
</feature>
<dbReference type="GO" id="GO:0016607">
    <property type="term" value="C:nuclear speck"/>
    <property type="evidence" value="ECO:0007669"/>
    <property type="project" value="TreeGrafter"/>
</dbReference>
<evidence type="ECO:0000313" key="5">
    <source>
        <dbReference type="Proteomes" id="UP000728185"/>
    </source>
</evidence>
<keyword evidence="1 2" id="KW-0808">Transferase</keyword>
<dbReference type="EMBL" id="LUCM01002408">
    <property type="protein sequence ID" value="KAA0197382.1"/>
    <property type="molecule type" value="Genomic_DNA"/>
</dbReference>
<dbReference type="OrthoDB" id="271273at2759"/>